<evidence type="ECO:0000313" key="1">
    <source>
        <dbReference type="EMBL" id="GAA4973270.1"/>
    </source>
</evidence>
<dbReference type="Pfam" id="PF09957">
    <property type="entry name" value="VapB_antitoxin"/>
    <property type="match status" value="1"/>
</dbReference>
<comment type="caution">
    <text evidence="1">The sequence shown here is derived from an EMBL/GenBank/DDBJ whole genome shotgun (WGS) entry which is preliminary data.</text>
</comment>
<keyword evidence="2" id="KW-1185">Reference proteome</keyword>
<dbReference type="Proteomes" id="UP001500466">
    <property type="component" value="Unassembled WGS sequence"/>
</dbReference>
<protein>
    <recommendedName>
        <fullName evidence="3">Antitoxin of type II TA system, VapB</fullName>
    </recommendedName>
</protein>
<name>A0ABP9HKT3_9ACTN</name>
<dbReference type="EMBL" id="BAABHS010000015">
    <property type="protein sequence ID" value="GAA4973270.1"/>
    <property type="molecule type" value="Genomic_DNA"/>
</dbReference>
<proteinExistence type="predicted"/>
<dbReference type="InterPro" id="IPR019239">
    <property type="entry name" value="VapB_antitoxin"/>
</dbReference>
<evidence type="ECO:0008006" key="3">
    <source>
        <dbReference type="Google" id="ProtNLM"/>
    </source>
</evidence>
<reference evidence="2" key="1">
    <citation type="journal article" date="2019" name="Int. J. Syst. Evol. Microbiol.">
        <title>The Global Catalogue of Microorganisms (GCM) 10K type strain sequencing project: providing services to taxonomists for standard genome sequencing and annotation.</title>
        <authorList>
            <consortium name="The Broad Institute Genomics Platform"/>
            <consortium name="The Broad Institute Genome Sequencing Center for Infectious Disease"/>
            <person name="Wu L."/>
            <person name="Ma J."/>
        </authorList>
    </citation>
    <scope>NUCLEOTIDE SEQUENCE [LARGE SCALE GENOMIC DNA]</scope>
    <source>
        <strain evidence="2">JCM 17986</strain>
    </source>
</reference>
<dbReference type="RefSeq" id="WP_345677381.1">
    <property type="nucleotide sequence ID" value="NZ_BAABHS010000015.1"/>
</dbReference>
<gene>
    <name evidence="1" type="ORF">GCM10023205_44660</name>
</gene>
<evidence type="ECO:0000313" key="2">
    <source>
        <dbReference type="Proteomes" id="UP001500466"/>
    </source>
</evidence>
<organism evidence="1 2">
    <name type="scientific">Yinghuangia aomiensis</name>
    <dbReference type="NCBI Taxonomy" id="676205"/>
    <lineage>
        <taxon>Bacteria</taxon>
        <taxon>Bacillati</taxon>
        <taxon>Actinomycetota</taxon>
        <taxon>Actinomycetes</taxon>
        <taxon>Kitasatosporales</taxon>
        <taxon>Streptomycetaceae</taxon>
        <taxon>Yinghuangia</taxon>
    </lineage>
</organism>
<accession>A0ABP9HKT3</accession>
<sequence length="68" mass="7240">MSRTVIDLDDEIVAAAMRLYGTKTKAAAVRAAMEEAVKKRLRDEFFAAIDSGEIDLAHDARSAGTGAA</sequence>